<organism evidence="9 10">
    <name type="scientific">Microthlaspi erraticum</name>
    <dbReference type="NCBI Taxonomy" id="1685480"/>
    <lineage>
        <taxon>Eukaryota</taxon>
        <taxon>Viridiplantae</taxon>
        <taxon>Streptophyta</taxon>
        <taxon>Embryophyta</taxon>
        <taxon>Tracheophyta</taxon>
        <taxon>Spermatophyta</taxon>
        <taxon>Magnoliopsida</taxon>
        <taxon>eudicotyledons</taxon>
        <taxon>Gunneridae</taxon>
        <taxon>Pentapetalae</taxon>
        <taxon>rosids</taxon>
        <taxon>malvids</taxon>
        <taxon>Brassicales</taxon>
        <taxon>Brassicaceae</taxon>
        <taxon>Coluteocarpeae</taxon>
        <taxon>Microthlaspi</taxon>
    </lineage>
</organism>
<dbReference type="SMART" id="SM00504">
    <property type="entry name" value="Ubox"/>
    <property type="match status" value="1"/>
</dbReference>
<evidence type="ECO:0000256" key="6">
    <source>
        <dbReference type="SAM" id="Coils"/>
    </source>
</evidence>
<evidence type="ECO:0000313" key="9">
    <source>
        <dbReference type="EMBL" id="CAA7027409.1"/>
    </source>
</evidence>
<evidence type="ECO:0000256" key="3">
    <source>
        <dbReference type="ARBA" id="ARBA00012483"/>
    </source>
</evidence>
<feature type="coiled-coil region" evidence="6">
    <location>
        <begin position="201"/>
        <end position="305"/>
    </location>
</feature>
<dbReference type="GO" id="GO:0061630">
    <property type="term" value="F:ubiquitin protein ligase activity"/>
    <property type="evidence" value="ECO:0007669"/>
    <property type="project" value="UniProtKB-EC"/>
</dbReference>
<dbReference type="OrthoDB" id="10064100at2759"/>
<name>A0A6D2IP56_9BRAS</name>
<dbReference type="InterPro" id="IPR003613">
    <property type="entry name" value="Ubox_domain"/>
</dbReference>
<dbReference type="Gene3D" id="3.30.40.10">
    <property type="entry name" value="Zinc/RING finger domain, C3HC4 (zinc finger)"/>
    <property type="match status" value="1"/>
</dbReference>
<keyword evidence="6" id="KW-0175">Coiled coil</keyword>
<evidence type="ECO:0000256" key="5">
    <source>
        <dbReference type="ARBA" id="ARBA00022786"/>
    </source>
</evidence>
<sequence length="400" mass="46274">MKRKRSQETVIKPHPSSPYASPISISISNSSEERRVLDQSKSLLESLMEHNFEKIKDEIVHTITSFPSAFVIKSLVCCIFDMVITVDNAYVLLARLSLVLFHALPPFLSDDSHVTTFKLLLLCKCRMSLQNSPPGFVEDSNCLRFIKTLRVLADAFKNGIVDETTRASAVQEDPARLGKEAQQDTLHLQGRRMKKAKLHQLETLQHDNEKLRFKADKLEGKYKVELRLRKQSESALDKKGKELEEMKQRLETCKTEQEKLNSQVRAWQDKLKSKHKMELVLRKSLDKEKQELEIVKGLLESSNKETDAMRQERDKALILVQELRRRQKEERQPLESFFCPITQEVMEDPHLTADGFTYEAEAIREWFSKGHDTSPMTNLKLPHLNLVPNRTLRSAIHDFL</sequence>
<gene>
    <name evidence="9" type="ORF">MERR_LOCUS14644</name>
</gene>
<evidence type="ECO:0000259" key="8">
    <source>
        <dbReference type="PROSITE" id="PS51698"/>
    </source>
</evidence>
<dbReference type="EC" id="2.3.2.27" evidence="3"/>
<dbReference type="PANTHER" id="PTHR46573">
    <property type="entry name" value="WD REPEAT, SAM AND U-BOX DOMAIN-CONTAINING PROTEIN 1"/>
    <property type="match status" value="1"/>
</dbReference>
<keyword evidence="10" id="KW-1185">Reference proteome</keyword>
<dbReference type="SUPFAM" id="SSF48371">
    <property type="entry name" value="ARM repeat"/>
    <property type="match status" value="1"/>
</dbReference>
<comment type="caution">
    <text evidence="9">The sequence shown here is derived from an EMBL/GenBank/DDBJ whole genome shotgun (WGS) entry which is preliminary data.</text>
</comment>
<comment type="catalytic activity">
    <reaction evidence="1">
        <text>S-ubiquitinyl-[E2 ubiquitin-conjugating enzyme]-L-cysteine + [acceptor protein]-L-lysine = [E2 ubiquitin-conjugating enzyme]-L-cysteine + N(6)-ubiquitinyl-[acceptor protein]-L-lysine.</text>
        <dbReference type="EC" id="2.3.2.27"/>
    </reaction>
</comment>
<dbReference type="InterPro" id="IPR013083">
    <property type="entry name" value="Znf_RING/FYVE/PHD"/>
</dbReference>
<evidence type="ECO:0000313" key="10">
    <source>
        <dbReference type="Proteomes" id="UP000467841"/>
    </source>
</evidence>
<dbReference type="InterPro" id="IPR052085">
    <property type="entry name" value="WD-SAM-U-box"/>
</dbReference>
<dbReference type="Pfam" id="PF04564">
    <property type="entry name" value="U-box"/>
    <property type="match status" value="1"/>
</dbReference>
<reference evidence="9" key="1">
    <citation type="submission" date="2020-01" db="EMBL/GenBank/DDBJ databases">
        <authorList>
            <person name="Mishra B."/>
        </authorList>
    </citation>
    <scope>NUCLEOTIDE SEQUENCE [LARGE SCALE GENOMIC DNA]</scope>
</reference>
<evidence type="ECO:0000256" key="1">
    <source>
        <dbReference type="ARBA" id="ARBA00000900"/>
    </source>
</evidence>
<dbReference type="UniPathway" id="UPA00143"/>
<evidence type="ECO:0000256" key="4">
    <source>
        <dbReference type="ARBA" id="ARBA00022679"/>
    </source>
</evidence>
<dbReference type="EMBL" id="CACVBM020001055">
    <property type="protein sequence ID" value="CAA7027409.1"/>
    <property type="molecule type" value="Genomic_DNA"/>
</dbReference>
<keyword evidence="5" id="KW-0833">Ubl conjugation pathway</keyword>
<dbReference type="AlphaFoldDB" id="A0A6D2IP56"/>
<proteinExistence type="predicted"/>
<dbReference type="GO" id="GO:0016567">
    <property type="term" value="P:protein ubiquitination"/>
    <property type="evidence" value="ECO:0007669"/>
    <property type="project" value="UniProtKB-UniPathway"/>
</dbReference>
<feature type="region of interest" description="Disordered" evidence="7">
    <location>
        <begin position="1"/>
        <end position="21"/>
    </location>
</feature>
<feature type="domain" description="U-box" evidence="8">
    <location>
        <begin position="332"/>
        <end position="400"/>
    </location>
</feature>
<protein>
    <recommendedName>
        <fullName evidence="3">RING-type E3 ubiquitin transferase</fullName>
        <ecNumber evidence="3">2.3.2.27</ecNumber>
    </recommendedName>
</protein>
<comment type="pathway">
    <text evidence="2">Protein modification; protein ubiquitination.</text>
</comment>
<dbReference type="Proteomes" id="UP000467841">
    <property type="component" value="Unassembled WGS sequence"/>
</dbReference>
<dbReference type="InterPro" id="IPR016024">
    <property type="entry name" value="ARM-type_fold"/>
</dbReference>
<keyword evidence="4" id="KW-0808">Transferase</keyword>
<evidence type="ECO:0000256" key="2">
    <source>
        <dbReference type="ARBA" id="ARBA00004906"/>
    </source>
</evidence>
<dbReference type="PANTHER" id="PTHR46573:SF1">
    <property type="entry name" value="WD REPEAT, SAM AND U-BOX DOMAIN-CONTAINING PROTEIN 1"/>
    <property type="match status" value="1"/>
</dbReference>
<dbReference type="CDD" id="cd16655">
    <property type="entry name" value="RING-Ubox_WDSUB1-like"/>
    <property type="match status" value="1"/>
</dbReference>
<dbReference type="Gene3D" id="1.25.40.180">
    <property type="match status" value="1"/>
</dbReference>
<accession>A0A6D2IP56</accession>
<dbReference type="PROSITE" id="PS51698">
    <property type="entry name" value="U_BOX"/>
    <property type="match status" value="1"/>
</dbReference>
<evidence type="ECO:0000256" key="7">
    <source>
        <dbReference type="SAM" id="MobiDB-lite"/>
    </source>
</evidence>
<dbReference type="SUPFAM" id="SSF57850">
    <property type="entry name" value="RING/U-box"/>
    <property type="match status" value="1"/>
</dbReference>